<dbReference type="Proteomes" id="UP001207468">
    <property type="component" value="Unassembled WGS sequence"/>
</dbReference>
<dbReference type="EMBL" id="JAGFNK010000068">
    <property type="protein sequence ID" value="KAI9509239.1"/>
    <property type="molecule type" value="Genomic_DNA"/>
</dbReference>
<organism evidence="1 2">
    <name type="scientific">Russula earlei</name>
    <dbReference type="NCBI Taxonomy" id="71964"/>
    <lineage>
        <taxon>Eukaryota</taxon>
        <taxon>Fungi</taxon>
        <taxon>Dikarya</taxon>
        <taxon>Basidiomycota</taxon>
        <taxon>Agaricomycotina</taxon>
        <taxon>Agaricomycetes</taxon>
        <taxon>Russulales</taxon>
        <taxon>Russulaceae</taxon>
        <taxon>Russula</taxon>
    </lineage>
</organism>
<accession>A0ACC0UBZ7</accession>
<protein>
    <submittedName>
        <fullName evidence="1">Uncharacterized protein</fullName>
    </submittedName>
</protein>
<evidence type="ECO:0000313" key="1">
    <source>
        <dbReference type="EMBL" id="KAI9509239.1"/>
    </source>
</evidence>
<keyword evidence="2" id="KW-1185">Reference proteome</keyword>
<reference evidence="1" key="1">
    <citation type="submission" date="2021-03" db="EMBL/GenBank/DDBJ databases">
        <title>Evolutionary priming and transition to the ectomycorrhizal habit in an iconic lineage of mushroom-forming fungi: is preadaptation a requirement?</title>
        <authorList>
            <consortium name="DOE Joint Genome Institute"/>
            <person name="Looney B.P."/>
            <person name="Miyauchi S."/>
            <person name="Morin E."/>
            <person name="Drula E."/>
            <person name="Courty P.E."/>
            <person name="Chicoki N."/>
            <person name="Fauchery L."/>
            <person name="Kohler A."/>
            <person name="Kuo A."/>
            <person name="LaButti K."/>
            <person name="Pangilinan J."/>
            <person name="Lipzen A."/>
            <person name="Riley R."/>
            <person name="Andreopoulos W."/>
            <person name="He G."/>
            <person name="Johnson J."/>
            <person name="Barry K.W."/>
            <person name="Grigoriev I.V."/>
            <person name="Nagy L."/>
            <person name="Hibbett D."/>
            <person name="Henrissat B."/>
            <person name="Matheny P.B."/>
            <person name="Labbe J."/>
            <person name="Martin A.F."/>
        </authorList>
    </citation>
    <scope>NUCLEOTIDE SEQUENCE</scope>
    <source>
        <strain evidence="1">BPL698</strain>
    </source>
</reference>
<comment type="caution">
    <text evidence="1">The sequence shown here is derived from an EMBL/GenBank/DDBJ whole genome shotgun (WGS) entry which is preliminary data.</text>
</comment>
<gene>
    <name evidence="1" type="ORF">F5148DRAFT_777968</name>
</gene>
<name>A0ACC0UBZ7_9AGAM</name>
<proteinExistence type="predicted"/>
<sequence length="153" mass="17218">MHANVVSFVPTGFQVTRMFLQSGILALDRPHCPISQASLHSDTAWPGRGDDAAPSPPTPVSAAHEMFKQRWRRRCHCHSGNLNAMAMTTTATWNGTSSHHEFSHVQSFSYVDQVRFSSLFRGFSSYLASLSSFLQMMIFDIYMTVYFYVPCNA</sequence>
<evidence type="ECO:0000313" key="2">
    <source>
        <dbReference type="Proteomes" id="UP001207468"/>
    </source>
</evidence>